<keyword evidence="3" id="KW-1185">Reference proteome</keyword>
<dbReference type="InParanoid" id="A0A078B937"/>
<organism evidence="2 3">
    <name type="scientific">Stylonychia lemnae</name>
    <name type="common">Ciliate</name>
    <dbReference type="NCBI Taxonomy" id="5949"/>
    <lineage>
        <taxon>Eukaryota</taxon>
        <taxon>Sar</taxon>
        <taxon>Alveolata</taxon>
        <taxon>Ciliophora</taxon>
        <taxon>Intramacronucleata</taxon>
        <taxon>Spirotrichea</taxon>
        <taxon>Stichotrichia</taxon>
        <taxon>Sporadotrichida</taxon>
        <taxon>Oxytrichidae</taxon>
        <taxon>Stylonychinae</taxon>
        <taxon>Stylonychia</taxon>
    </lineage>
</organism>
<protein>
    <submittedName>
        <fullName evidence="2">Uncharacterized protein</fullName>
    </submittedName>
</protein>
<proteinExistence type="predicted"/>
<gene>
    <name evidence="2" type="primary">Contig17336.g18453</name>
    <name evidence="2" type="ORF">STYLEM_20179</name>
</gene>
<reference evidence="2 3" key="1">
    <citation type="submission" date="2014-06" db="EMBL/GenBank/DDBJ databases">
        <authorList>
            <person name="Swart Estienne"/>
        </authorList>
    </citation>
    <scope>NUCLEOTIDE SEQUENCE [LARGE SCALE GENOMIC DNA]</scope>
    <source>
        <strain evidence="2 3">130c</strain>
    </source>
</reference>
<name>A0A078B937_STYLE</name>
<dbReference type="EMBL" id="CCKQ01019023">
    <property type="protein sequence ID" value="CDW91030.1"/>
    <property type="molecule type" value="Genomic_DNA"/>
</dbReference>
<dbReference type="Proteomes" id="UP000039865">
    <property type="component" value="Unassembled WGS sequence"/>
</dbReference>
<sequence>MLREVLRGKSNLSARERFQYPELNRKDALRLLSTRKQSSIFDENEVITSESLRAGMEIFYSVQTQQNYDEVCSEIDDYSLLCHCNIAQNLVKCDYEWLGMKYQLQREKYLQRANTENQLNFIRIADNAKNLNAVLPDHFMLNQLEKTEYIRNLFEPTMQEEDIEESLAGMIVGRIAQDFSQQDRSEFTLIQEDLIKADLKAKVNHPKVIQDEILSTRKELWNPQIFSKNPKKLMQRIIYEEFLNDVIILDNLGLQKKVNTENDKEEEVLKEIKISKNQDLRLDIKQEQQPIRSSKKFGSASGRSESKRVSLRDLSDKKSPNENEIFHFTFTQKQDYPVKIQQSETSRFTDQIQPFTVITDSLEADLTPITSKPHPMPLTARVALKDIQNVKLSPSPNIFKDLTQYPLVDNSLQIKSKLKLKKSVSPSQKQNQDQLQRLNRVINQTLSLRQIRQRLRN</sequence>
<evidence type="ECO:0000256" key="1">
    <source>
        <dbReference type="SAM" id="MobiDB-lite"/>
    </source>
</evidence>
<feature type="region of interest" description="Disordered" evidence="1">
    <location>
        <begin position="283"/>
        <end position="318"/>
    </location>
</feature>
<evidence type="ECO:0000313" key="3">
    <source>
        <dbReference type="Proteomes" id="UP000039865"/>
    </source>
</evidence>
<dbReference type="AlphaFoldDB" id="A0A078B937"/>
<accession>A0A078B937</accession>
<evidence type="ECO:0000313" key="2">
    <source>
        <dbReference type="EMBL" id="CDW91030.1"/>
    </source>
</evidence>
<feature type="compositionally biased region" description="Basic and acidic residues" evidence="1">
    <location>
        <begin position="304"/>
        <end position="318"/>
    </location>
</feature>